<dbReference type="OrthoDB" id="514905at2"/>
<evidence type="ECO:0000313" key="4">
    <source>
        <dbReference type="EMBL" id="PSB17179.1"/>
    </source>
</evidence>
<dbReference type="Pfam" id="PF08239">
    <property type="entry name" value="SH3_3"/>
    <property type="match status" value="1"/>
</dbReference>
<dbReference type="Gene3D" id="2.30.30.40">
    <property type="entry name" value="SH3 Domains"/>
    <property type="match status" value="1"/>
</dbReference>
<dbReference type="InterPro" id="IPR003646">
    <property type="entry name" value="SH3-like_bac-type"/>
</dbReference>
<dbReference type="RefSeq" id="WP_073074113.1">
    <property type="nucleotide sequence ID" value="NZ_MPPI01000029.1"/>
</dbReference>
<feature type="region of interest" description="Disordered" evidence="1">
    <location>
        <begin position="27"/>
        <end position="96"/>
    </location>
</feature>
<keyword evidence="2" id="KW-0732">Signal</keyword>
<dbReference type="Gene3D" id="2.60.120.380">
    <property type="match status" value="1"/>
</dbReference>
<feature type="chain" id="PRO_5015766433" evidence="2">
    <location>
        <begin position="20"/>
        <end position="265"/>
    </location>
</feature>
<reference evidence="4 5" key="1">
    <citation type="submission" date="2018-02" db="EMBL/GenBank/DDBJ databases">
        <authorList>
            <person name="Cohen D.B."/>
            <person name="Kent A.D."/>
        </authorList>
    </citation>
    <scope>NUCLEOTIDE SEQUENCE [LARGE SCALE GENOMIC DNA]</scope>
    <source>
        <strain evidence="4 5">ULC007</strain>
    </source>
</reference>
<evidence type="ECO:0000256" key="1">
    <source>
        <dbReference type="SAM" id="MobiDB-lite"/>
    </source>
</evidence>
<feature type="signal peptide" evidence="2">
    <location>
        <begin position="1"/>
        <end position="19"/>
    </location>
</feature>
<evidence type="ECO:0000256" key="2">
    <source>
        <dbReference type="SAM" id="SignalP"/>
    </source>
</evidence>
<evidence type="ECO:0000259" key="3">
    <source>
        <dbReference type="PROSITE" id="PS51781"/>
    </source>
</evidence>
<reference evidence="4 5" key="2">
    <citation type="submission" date="2018-03" db="EMBL/GenBank/DDBJ databases">
        <title>The ancient ancestry and fast evolution of plastids.</title>
        <authorList>
            <person name="Moore K.R."/>
            <person name="Magnabosco C."/>
            <person name="Momper L."/>
            <person name="Gold D.A."/>
            <person name="Bosak T."/>
            <person name="Fournier G.P."/>
        </authorList>
    </citation>
    <scope>NUCLEOTIDE SEQUENCE [LARGE SCALE GENOMIC DNA]</scope>
    <source>
        <strain evidence="4 5">ULC007</strain>
    </source>
</reference>
<dbReference type="STRING" id="1920490.GCA_001895925_05226"/>
<proteinExistence type="predicted"/>
<accession>A0A2T1D9J4</accession>
<dbReference type="EMBL" id="PVWG01000031">
    <property type="protein sequence ID" value="PSB17179.1"/>
    <property type="molecule type" value="Genomic_DNA"/>
</dbReference>
<dbReference type="PROSITE" id="PS51781">
    <property type="entry name" value="SH3B"/>
    <property type="match status" value="1"/>
</dbReference>
<comment type="caution">
    <text evidence="4">The sequence shown here is derived from an EMBL/GenBank/DDBJ whole genome shotgun (WGS) entry which is preliminary data.</text>
</comment>
<gene>
    <name evidence="4" type="ORF">C7B65_19315</name>
</gene>
<sequence length="265" mass="27945">MDTKAILIAAGLTGVAAVAGVTSAVMQSQNPQPLPTVAPTTIVSPTLKPTDKPGAVPAAKQSAEGAAPQAPVTAPIEPTEPLPSKPQAPEAASRKVETCKITMAKVADANPPLNVRSNPTIAPDNVVGKLKNGTFVTVTNELDGWFAIATPVKGWIAQNQTESDCNEKTERVSFGAGGDSVTIAERFVGTGSHRYRFNLGKGQTLSVRSDRGPLPMILAPNGKELRGLDDRQKSWTGELAMTGDYTLELDSNYKGYKYSFSVQVK</sequence>
<dbReference type="AlphaFoldDB" id="A0A2T1D9J4"/>
<keyword evidence="5" id="KW-1185">Reference proteome</keyword>
<name>A0A2T1D9J4_9CYAN</name>
<organism evidence="4 5">
    <name type="scientific">Phormidesmis priestleyi ULC007</name>
    <dbReference type="NCBI Taxonomy" id="1920490"/>
    <lineage>
        <taxon>Bacteria</taxon>
        <taxon>Bacillati</taxon>
        <taxon>Cyanobacteriota</taxon>
        <taxon>Cyanophyceae</taxon>
        <taxon>Leptolyngbyales</taxon>
        <taxon>Leptolyngbyaceae</taxon>
        <taxon>Phormidesmis</taxon>
    </lineage>
</organism>
<dbReference type="Proteomes" id="UP000238634">
    <property type="component" value="Unassembled WGS sequence"/>
</dbReference>
<protein>
    <submittedName>
        <fullName evidence="4">Peptide-binding protein</fullName>
    </submittedName>
</protein>
<feature type="domain" description="SH3b" evidence="3">
    <location>
        <begin position="101"/>
        <end position="165"/>
    </location>
</feature>
<evidence type="ECO:0000313" key="5">
    <source>
        <dbReference type="Proteomes" id="UP000238634"/>
    </source>
</evidence>